<name>A0A3P3XG50_9SPIR</name>
<dbReference type="GO" id="GO:0004476">
    <property type="term" value="F:mannose-6-phosphate isomerase activity"/>
    <property type="evidence" value="ECO:0007669"/>
    <property type="project" value="UniProtKB-EC"/>
</dbReference>
<dbReference type="InterPro" id="IPR003791">
    <property type="entry name" value="UPF0178"/>
</dbReference>
<comment type="cofactor">
    <cofactor evidence="2">
        <name>Zn(2+)</name>
        <dbReference type="ChEBI" id="CHEBI:29105"/>
    </cofactor>
</comment>
<dbReference type="PANTHER" id="PTHR10309:SF0">
    <property type="entry name" value="MANNOSE-6-PHOSPHATE ISOMERASE"/>
    <property type="match status" value="1"/>
</dbReference>
<dbReference type="Gene3D" id="2.60.120.10">
    <property type="entry name" value="Jelly Rolls"/>
    <property type="match status" value="2"/>
</dbReference>
<evidence type="ECO:0000256" key="3">
    <source>
        <dbReference type="ARBA" id="ARBA00010772"/>
    </source>
</evidence>
<dbReference type="InterPro" id="IPR014710">
    <property type="entry name" value="RmlC-like_jellyroll"/>
</dbReference>
<dbReference type="InterPro" id="IPR011051">
    <property type="entry name" value="RmlC_Cupin_sf"/>
</dbReference>
<keyword evidence="6" id="KW-0862">Zinc</keyword>
<dbReference type="GO" id="GO:0009298">
    <property type="term" value="P:GDP-mannose biosynthetic process"/>
    <property type="evidence" value="ECO:0007669"/>
    <property type="project" value="InterPro"/>
</dbReference>
<reference evidence="9" key="1">
    <citation type="submission" date="2017-02" db="EMBL/GenBank/DDBJ databases">
        <authorList>
            <person name="Regsiter A."/>
            <person name="William W."/>
        </authorList>
    </citation>
    <scope>NUCLEOTIDE SEQUENCE</scope>
    <source>
        <strain evidence="9">Bib</strain>
    </source>
</reference>
<sequence>MTDMEATLPCAAFLENPVQQYAWGRTEGIAPFIEIPPLNGLPAGEVWMGSHHRAPSKAIFDKGAVPLDELVRAAPEHWLGSKAARHYGDLPFLFKVLAAGAPLSLQLHPDAKAAKQGFAKEEAAGIPLLAPDRSFKDPNHKPELAVALTPFKALAGFRPLEHIAQFLGPELCRALSWNSIARTEDLRLFMRRLFEARGAGFMPLENMLESRAQTLAASTASEEREAGLLALDLKARYPGDPGQFAPFIFNILSLEPGEGLFVPAGVIHAYLTGSILEIMACSDNVIRAGLTIKHIDIELLCDILDPDAKPLVVEPYITHAEGVEHAVWNTPADEFRLERLDLDSSANFAYAPEGPEILLCTQGKAHIQAGSAFDLKARSSLFVAGSCEQVAVKGPATVWRAIGPAPKAADAAGNSLTIWVDGDSLPRDLRPLLVKRVLSPRKYGEVLVNVHFVAARALSGVPAHCMTLVEPGEGAADRCIESLAQPGDIVITRDIPFAERLLAKNIHVINDRGNVFTRDSIAERRSIRDVMAELRAVGIAQSSPKGSQRTSAETKRFADALERTIVKAARLKKAAAR</sequence>
<comment type="catalytic activity">
    <reaction evidence="1">
        <text>D-mannose 6-phosphate = D-fructose 6-phosphate</text>
        <dbReference type="Rhea" id="RHEA:12356"/>
        <dbReference type="ChEBI" id="CHEBI:58735"/>
        <dbReference type="ChEBI" id="CHEBI:61527"/>
        <dbReference type="EC" id="5.3.1.8"/>
    </reaction>
</comment>
<dbReference type="GO" id="GO:0008270">
    <property type="term" value="F:zinc ion binding"/>
    <property type="evidence" value="ECO:0007669"/>
    <property type="project" value="InterPro"/>
</dbReference>
<accession>A0A3P3XG50</accession>
<dbReference type="InterPro" id="IPR046457">
    <property type="entry name" value="PMI_typeI_cat"/>
</dbReference>
<dbReference type="InterPro" id="IPR001250">
    <property type="entry name" value="Man6P_Isoase-1"/>
</dbReference>
<feature type="domain" description="Phosphomannose isomerase type I catalytic" evidence="8">
    <location>
        <begin position="14"/>
        <end position="160"/>
    </location>
</feature>
<keyword evidence="5" id="KW-0479">Metal-binding</keyword>
<gene>
    <name evidence="9" type="ORF">SPIROBIBN47_150116</name>
</gene>
<dbReference type="PANTHER" id="PTHR10309">
    <property type="entry name" value="MANNOSE-6-PHOSPHATE ISOMERASE"/>
    <property type="match status" value="1"/>
</dbReference>
<dbReference type="AlphaFoldDB" id="A0A3P3XG50"/>
<protein>
    <recommendedName>
        <fullName evidence="4">mannose-6-phosphate isomerase</fullName>
        <ecNumber evidence="4">5.3.1.8</ecNumber>
    </recommendedName>
</protein>
<organism evidence="9">
    <name type="scientific">uncultured spirochete</name>
    <dbReference type="NCBI Taxonomy" id="156406"/>
    <lineage>
        <taxon>Bacteria</taxon>
        <taxon>Pseudomonadati</taxon>
        <taxon>Spirochaetota</taxon>
        <taxon>Spirochaetia</taxon>
        <taxon>Spirochaetales</taxon>
        <taxon>environmental samples</taxon>
    </lineage>
</organism>
<dbReference type="Pfam" id="PF20511">
    <property type="entry name" value="PMI_typeI_cat"/>
    <property type="match status" value="1"/>
</dbReference>
<dbReference type="EC" id="5.3.1.8" evidence="4"/>
<evidence type="ECO:0000256" key="2">
    <source>
        <dbReference type="ARBA" id="ARBA00001947"/>
    </source>
</evidence>
<evidence type="ECO:0000256" key="6">
    <source>
        <dbReference type="ARBA" id="ARBA00022833"/>
    </source>
</evidence>
<dbReference type="Gene3D" id="1.10.441.10">
    <property type="entry name" value="Phosphomannose Isomerase, domain 2"/>
    <property type="match status" value="1"/>
</dbReference>
<dbReference type="NCBIfam" id="TIGR00218">
    <property type="entry name" value="manA"/>
    <property type="match status" value="1"/>
</dbReference>
<dbReference type="GO" id="GO:0005975">
    <property type="term" value="P:carbohydrate metabolic process"/>
    <property type="evidence" value="ECO:0007669"/>
    <property type="project" value="InterPro"/>
</dbReference>
<dbReference type="EMBL" id="FWDM01000007">
    <property type="protein sequence ID" value="SLM10781.1"/>
    <property type="molecule type" value="Genomic_DNA"/>
</dbReference>
<dbReference type="Pfam" id="PF02639">
    <property type="entry name" value="DUF188"/>
    <property type="match status" value="1"/>
</dbReference>
<proteinExistence type="inferred from homology"/>
<evidence type="ECO:0000256" key="5">
    <source>
        <dbReference type="ARBA" id="ARBA00022723"/>
    </source>
</evidence>
<comment type="similarity">
    <text evidence="3">Belongs to the mannose-6-phosphate isomerase type 1 family.</text>
</comment>
<dbReference type="PRINTS" id="PR00714">
    <property type="entry name" value="MAN6PISMRASE"/>
</dbReference>
<dbReference type="SUPFAM" id="SSF51182">
    <property type="entry name" value="RmlC-like cupins"/>
    <property type="match status" value="1"/>
</dbReference>
<evidence type="ECO:0000256" key="4">
    <source>
        <dbReference type="ARBA" id="ARBA00011956"/>
    </source>
</evidence>
<evidence type="ECO:0000256" key="1">
    <source>
        <dbReference type="ARBA" id="ARBA00000757"/>
    </source>
</evidence>
<keyword evidence="7" id="KW-0413">Isomerase</keyword>
<dbReference type="CDD" id="cd07011">
    <property type="entry name" value="cupin_PMI_type_I_N"/>
    <property type="match status" value="1"/>
</dbReference>
<dbReference type="GO" id="GO:0005829">
    <property type="term" value="C:cytosol"/>
    <property type="evidence" value="ECO:0007669"/>
    <property type="project" value="TreeGrafter"/>
</dbReference>
<dbReference type="InterPro" id="IPR016305">
    <property type="entry name" value="Mannose-6-P_Isomerase"/>
</dbReference>
<evidence type="ECO:0000256" key="7">
    <source>
        <dbReference type="ARBA" id="ARBA00023235"/>
    </source>
</evidence>
<evidence type="ECO:0000313" key="9">
    <source>
        <dbReference type="EMBL" id="SLM10781.1"/>
    </source>
</evidence>
<evidence type="ECO:0000259" key="8">
    <source>
        <dbReference type="Pfam" id="PF20511"/>
    </source>
</evidence>